<evidence type="ECO:0000256" key="1">
    <source>
        <dbReference type="SAM" id="MobiDB-lite"/>
    </source>
</evidence>
<dbReference type="EMBL" id="VDCQ01000001">
    <property type="protein sequence ID" value="TNJ68220.1"/>
    <property type="molecule type" value="Genomic_DNA"/>
</dbReference>
<comment type="caution">
    <text evidence="2">The sequence shown here is derived from an EMBL/GenBank/DDBJ whole genome shotgun (WGS) entry which is preliminary data.</text>
</comment>
<name>A0A5C4TIC8_9BACL</name>
<sequence length="97" mass="10607">MAPRKKDETAATEQMQLPEEQALVAPPAADAPAQPPESNEQGPASPDAPEPPRMVRALFLTNVKHNLDYYDAGQKNDLPEDVFVTLMRAKAVRLIGE</sequence>
<reference evidence="2 3" key="1">
    <citation type="submission" date="2019-05" db="EMBL/GenBank/DDBJ databases">
        <title>We sequenced the genome of Paenibacillus hemerocallicola KCTC 33185 for further insight into its adaptation and study the phylogeny of Paenibacillus.</title>
        <authorList>
            <person name="Narsing Rao M.P."/>
        </authorList>
    </citation>
    <scope>NUCLEOTIDE SEQUENCE [LARGE SCALE GENOMIC DNA]</scope>
    <source>
        <strain evidence="2 3">KCTC 33185</strain>
    </source>
</reference>
<dbReference type="AlphaFoldDB" id="A0A5C4TIC8"/>
<protein>
    <submittedName>
        <fullName evidence="2">Uncharacterized protein</fullName>
    </submittedName>
</protein>
<evidence type="ECO:0000313" key="2">
    <source>
        <dbReference type="EMBL" id="TNJ68220.1"/>
    </source>
</evidence>
<gene>
    <name evidence="2" type="ORF">FE784_00740</name>
</gene>
<organism evidence="2 3">
    <name type="scientific">Paenibacillus hemerocallicola</name>
    <dbReference type="NCBI Taxonomy" id="1172614"/>
    <lineage>
        <taxon>Bacteria</taxon>
        <taxon>Bacillati</taxon>
        <taxon>Bacillota</taxon>
        <taxon>Bacilli</taxon>
        <taxon>Bacillales</taxon>
        <taxon>Paenibacillaceae</taxon>
        <taxon>Paenibacillus</taxon>
    </lineage>
</organism>
<dbReference type="RefSeq" id="WP_139600197.1">
    <property type="nucleotide sequence ID" value="NZ_VDCQ01000001.1"/>
</dbReference>
<evidence type="ECO:0000313" key="3">
    <source>
        <dbReference type="Proteomes" id="UP000307943"/>
    </source>
</evidence>
<accession>A0A5C4TIC8</accession>
<dbReference type="OrthoDB" id="9911133at2"/>
<feature type="region of interest" description="Disordered" evidence="1">
    <location>
        <begin position="1"/>
        <end position="54"/>
    </location>
</feature>
<keyword evidence="3" id="KW-1185">Reference proteome</keyword>
<dbReference type="Proteomes" id="UP000307943">
    <property type="component" value="Unassembled WGS sequence"/>
</dbReference>
<proteinExistence type="predicted"/>